<reference evidence="3 4" key="1">
    <citation type="journal article" date="2017" name="PLoS Biol.">
        <title>The sea cucumber genome provides insights into morphological evolution and visceral regeneration.</title>
        <authorList>
            <person name="Zhang X."/>
            <person name="Sun L."/>
            <person name="Yuan J."/>
            <person name="Sun Y."/>
            <person name="Gao Y."/>
            <person name="Zhang L."/>
            <person name="Li S."/>
            <person name="Dai H."/>
            <person name="Hamel J.F."/>
            <person name="Liu C."/>
            <person name="Yu Y."/>
            <person name="Liu S."/>
            <person name="Lin W."/>
            <person name="Guo K."/>
            <person name="Jin S."/>
            <person name="Xu P."/>
            <person name="Storey K.B."/>
            <person name="Huan P."/>
            <person name="Zhang T."/>
            <person name="Zhou Y."/>
            <person name="Zhang J."/>
            <person name="Lin C."/>
            <person name="Li X."/>
            <person name="Xing L."/>
            <person name="Huo D."/>
            <person name="Sun M."/>
            <person name="Wang L."/>
            <person name="Mercier A."/>
            <person name="Li F."/>
            <person name="Yang H."/>
            <person name="Xiang J."/>
        </authorList>
    </citation>
    <scope>NUCLEOTIDE SEQUENCE [LARGE SCALE GENOMIC DNA]</scope>
    <source>
        <strain evidence="3">Shaxun</strain>
        <tissue evidence="3">Muscle</tissue>
    </source>
</reference>
<keyword evidence="4" id="KW-1185">Reference proteome</keyword>
<comment type="caution">
    <text evidence="3">The sequence shown here is derived from an EMBL/GenBank/DDBJ whole genome shotgun (WGS) entry which is preliminary data.</text>
</comment>
<protein>
    <submittedName>
        <fullName evidence="3">Complement factor B</fullName>
    </submittedName>
</protein>
<dbReference type="SUPFAM" id="SSF57535">
    <property type="entry name" value="Complement control module/SCR domain"/>
    <property type="match status" value="1"/>
</dbReference>
<evidence type="ECO:0000313" key="4">
    <source>
        <dbReference type="Proteomes" id="UP000230750"/>
    </source>
</evidence>
<keyword evidence="1" id="KW-1015">Disulfide bond</keyword>
<evidence type="ECO:0000259" key="2">
    <source>
        <dbReference type="Pfam" id="PF00084"/>
    </source>
</evidence>
<dbReference type="InterPro" id="IPR000436">
    <property type="entry name" value="Sushi_SCR_CCP_dom"/>
</dbReference>
<evidence type="ECO:0000313" key="3">
    <source>
        <dbReference type="EMBL" id="PIK38900.1"/>
    </source>
</evidence>
<proteinExistence type="predicted"/>
<accession>A0A2G8JT56</accession>
<evidence type="ECO:0000256" key="1">
    <source>
        <dbReference type="ARBA" id="ARBA00023157"/>
    </source>
</evidence>
<dbReference type="AlphaFoldDB" id="A0A2G8JT56"/>
<name>A0A2G8JT56_STIJA</name>
<dbReference type="Proteomes" id="UP000230750">
    <property type="component" value="Unassembled WGS sequence"/>
</dbReference>
<gene>
    <name evidence="3" type="ORF">BSL78_24257</name>
</gene>
<organism evidence="3 4">
    <name type="scientific">Stichopus japonicus</name>
    <name type="common">Sea cucumber</name>
    <dbReference type="NCBI Taxonomy" id="307972"/>
    <lineage>
        <taxon>Eukaryota</taxon>
        <taxon>Metazoa</taxon>
        <taxon>Echinodermata</taxon>
        <taxon>Eleutherozoa</taxon>
        <taxon>Echinozoa</taxon>
        <taxon>Holothuroidea</taxon>
        <taxon>Aspidochirotacea</taxon>
        <taxon>Aspidochirotida</taxon>
        <taxon>Stichopodidae</taxon>
        <taxon>Apostichopus</taxon>
    </lineage>
</organism>
<feature type="domain" description="Sushi" evidence="2">
    <location>
        <begin position="64"/>
        <end position="102"/>
    </location>
</feature>
<sequence length="145" mass="16468">MVRSLIGANNDAGTCYILKIMGENEKDKKGVGVMHTLIQQISHSLHTTRSTKWRDIISQQRSHPYFTSGYKMRVTCDPSFRMRPESAKLTCVGDSWEPAIECVPEDCDLLPPFPRGEISIELEKPVWLPTMRVRNEDIACMARDG</sequence>
<dbReference type="Gene3D" id="2.10.70.10">
    <property type="entry name" value="Complement Module, domain 1"/>
    <property type="match status" value="1"/>
</dbReference>
<dbReference type="InterPro" id="IPR035976">
    <property type="entry name" value="Sushi/SCR/CCP_sf"/>
</dbReference>
<dbReference type="EMBL" id="MRZV01001303">
    <property type="protein sequence ID" value="PIK38900.1"/>
    <property type="molecule type" value="Genomic_DNA"/>
</dbReference>
<dbReference type="Pfam" id="PF00084">
    <property type="entry name" value="Sushi"/>
    <property type="match status" value="1"/>
</dbReference>